<dbReference type="AlphaFoldDB" id="A0AAN9QCV3"/>
<comment type="caution">
    <text evidence="1">The sequence shown here is derived from an EMBL/GenBank/DDBJ whole genome shotgun (WGS) entry which is preliminary data.</text>
</comment>
<evidence type="ECO:0000313" key="1">
    <source>
        <dbReference type="EMBL" id="KAK7330561.1"/>
    </source>
</evidence>
<keyword evidence="2" id="KW-1185">Reference proteome</keyword>
<accession>A0AAN9QCV3</accession>
<organism evidence="1 2">
    <name type="scientific">Canavalia gladiata</name>
    <name type="common">Sword bean</name>
    <name type="synonym">Dolichos gladiatus</name>
    <dbReference type="NCBI Taxonomy" id="3824"/>
    <lineage>
        <taxon>Eukaryota</taxon>
        <taxon>Viridiplantae</taxon>
        <taxon>Streptophyta</taxon>
        <taxon>Embryophyta</taxon>
        <taxon>Tracheophyta</taxon>
        <taxon>Spermatophyta</taxon>
        <taxon>Magnoliopsida</taxon>
        <taxon>eudicotyledons</taxon>
        <taxon>Gunneridae</taxon>
        <taxon>Pentapetalae</taxon>
        <taxon>rosids</taxon>
        <taxon>fabids</taxon>
        <taxon>Fabales</taxon>
        <taxon>Fabaceae</taxon>
        <taxon>Papilionoideae</taxon>
        <taxon>50 kb inversion clade</taxon>
        <taxon>NPAAA clade</taxon>
        <taxon>indigoferoid/millettioid clade</taxon>
        <taxon>Phaseoleae</taxon>
        <taxon>Canavalia</taxon>
    </lineage>
</organism>
<reference evidence="1 2" key="1">
    <citation type="submission" date="2024-01" db="EMBL/GenBank/DDBJ databases">
        <title>The genomes of 5 underutilized Papilionoideae crops provide insights into root nodulation and disease resistanc.</title>
        <authorList>
            <person name="Jiang F."/>
        </authorList>
    </citation>
    <scope>NUCLEOTIDE SEQUENCE [LARGE SCALE GENOMIC DNA]</scope>
    <source>
        <strain evidence="1">LVBAO_FW01</strain>
        <tissue evidence="1">Leaves</tissue>
    </source>
</reference>
<gene>
    <name evidence="1" type="ORF">VNO77_24756</name>
</gene>
<dbReference type="Proteomes" id="UP001367508">
    <property type="component" value="Unassembled WGS sequence"/>
</dbReference>
<protein>
    <submittedName>
        <fullName evidence="1">Uncharacterized protein</fullName>
    </submittedName>
</protein>
<name>A0AAN9QCV3_CANGL</name>
<evidence type="ECO:0000313" key="2">
    <source>
        <dbReference type="Proteomes" id="UP001367508"/>
    </source>
</evidence>
<proteinExistence type="predicted"/>
<dbReference type="EMBL" id="JAYMYQ010000005">
    <property type="protein sequence ID" value="KAK7330561.1"/>
    <property type="molecule type" value="Genomic_DNA"/>
</dbReference>
<sequence>MSYPTLATRQIHVVEPEILQQLTTRFYKASSLSLEGKTGFIGEVGSFEPCQDVESLIKGLGRTGISSN</sequence>